<accession>A0A2W2AMM7</accession>
<comment type="caution">
    <text evidence="2">The sequence shown here is derived from an EMBL/GenBank/DDBJ whole genome shotgun (WGS) entry which is preliminary data.</text>
</comment>
<sequence>MYIVIVPLSLLSLIMLLVYSAMRRRVKSDYQNWQNNLELDRQIASSYAQLESQKNKKVGDVTKDDADELKKWHELKVAGAITDEEFEKQKNRILNKDVEPDES</sequence>
<reference evidence="2 3" key="1">
    <citation type="submission" date="2018-06" db="EMBL/GenBank/DDBJ databases">
        <title>Mucibacter soli gen. nov., sp. nov., a new member of the family Chitinophagaceae producing mucin.</title>
        <authorList>
            <person name="Kim M.-K."/>
            <person name="Park S."/>
            <person name="Kim T.-S."/>
            <person name="Joung Y."/>
            <person name="Han J.-H."/>
            <person name="Kim S.B."/>
        </authorList>
    </citation>
    <scope>NUCLEOTIDE SEQUENCE [LARGE SCALE GENOMIC DNA]</scope>
    <source>
        <strain evidence="2 3">R1-15</strain>
    </source>
</reference>
<gene>
    <name evidence="2" type="ORF">DN068_07560</name>
</gene>
<dbReference type="AlphaFoldDB" id="A0A2W2AMM7"/>
<dbReference type="Proteomes" id="UP000248745">
    <property type="component" value="Unassembled WGS sequence"/>
</dbReference>
<protein>
    <recommendedName>
        <fullName evidence="1">SHOCT domain-containing protein</fullName>
    </recommendedName>
</protein>
<name>A0A2W2AMM7_9BACT</name>
<proteinExistence type="predicted"/>
<dbReference type="InterPro" id="IPR018649">
    <property type="entry name" value="SHOCT"/>
</dbReference>
<dbReference type="OrthoDB" id="9814116at2"/>
<keyword evidence="3" id="KW-1185">Reference proteome</keyword>
<feature type="domain" description="SHOCT" evidence="1">
    <location>
        <begin position="67"/>
        <end position="94"/>
    </location>
</feature>
<dbReference type="EMBL" id="QKTW01000011">
    <property type="protein sequence ID" value="PZF73570.1"/>
    <property type="molecule type" value="Genomic_DNA"/>
</dbReference>
<evidence type="ECO:0000313" key="3">
    <source>
        <dbReference type="Proteomes" id="UP000248745"/>
    </source>
</evidence>
<evidence type="ECO:0000313" key="2">
    <source>
        <dbReference type="EMBL" id="PZF73570.1"/>
    </source>
</evidence>
<organism evidence="2 3">
    <name type="scientific">Taibaiella soli</name>
    <dbReference type="NCBI Taxonomy" id="1649169"/>
    <lineage>
        <taxon>Bacteria</taxon>
        <taxon>Pseudomonadati</taxon>
        <taxon>Bacteroidota</taxon>
        <taxon>Chitinophagia</taxon>
        <taxon>Chitinophagales</taxon>
        <taxon>Chitinophagaceae</taxon>
        <taxon>Taibaiella</taxon>
    </lineage>
</organism>
<evidence type="ECO:0000259" key="1">
    <source>
        <dbReference type="Pfam" id="PF09851"/>
    </source>
</evidence>
<dbReference type="RefSeq" id="WP_110998296.1">
    <property type="nucleotide sequence ID" value="NZ_QKTW01000011.1"/>
</dbReference>
<dbReference type="Pfam" id="PF09851">
    <property type="entry name" value="SHOCT"/>
    <property type="match status" value="1"/>
</dbReference>